<reference evidence="1 2" key="1">
    <citation type="journal article" date="2024" name="G3 (Bethesda)">
        <title>Genome assembly of Hibiscus sabdariffa L. provides insights into metabolisms of medicinal natural products.</title>
        <authorList>
            <person name="Kim T."/>
        </authorList>
    </citation>
    <scope>NUCLEOTIDE SEQUENCE [LARGE SCALE GENOMIC DNA]</scope>
    <source>
        <strain evidence="1">TK-2024</strain>
        <tissue evidence="1">Old leaves</tissue>
    </source>
</reference>
<proteinExistence type="predicted"/>
<dbReference type="Proteomes" id="UP001396334">
    <property type="component" value="Unassembled WGS sequence"/>
</dbReference>
<protein>
    <recommendedName>
        <fullName evidence="3">RNase H type-1 domain-containing protein</fullName>
    </recommendedName>
</protein>
<evidence type="ECO:0000313" key="2">
    <source>
        <dbReference type="Proteomes" id="UP001396334"/>
    </source>
</evidence>
<organism evidence="1 2">
    <name type="scientific">Hibiscus sabdariffa</name>
    <name type="common">roselle</name>
    <dbReference type="NCBI Taxonomy" id="183260"/>
    <lineage>
        <taxon>Eukaryota</taxon>
        <taxon>Viridiplantae</taxon>
        <taxon>Streptophyta</taxon>
        <taxon>Embryophyta</taxon>
        <taxon>Tracheophyta</taxon>
        <taxon>Spermatophyta</taxon>
        <taxon>Magnoliopsida</taxon>
        <taxon>eudicotyledons</taxon>
        <taxon>Gunneridae</taxon>
        <taxon>Pentapetalae</taxon>
        <taxon>rosids</taxon>
        <taxon>malvids</taxon>
        <taxon>Malvales</taxon>
        <taxon>Malvaceae</taxon>
        <taxon>Malvoideae</taxon>
        <taxon>Hibiscus</taxon>
    </lineage>
</organism>
<evidence type="ECO:0000313" key="1">
    <source>
        <dbReference type="EMBL" id="KAK8484893.1"/>
    </source>
</evidence>
<dbReference type="EMBL" id="JBBPBN010000530">
    <property type="protein sequence ID" value="KAK8484893.1"/>
    <property type="molecule type" value="Genomic_DNA"/>
</dbReference>
<evidence type="ECO:0008006" key="3">
    <source>
        <dbReference type="Google" id="ProtNLM"/>
    </source>
</evidence>
<gene>
    <name evidence="1" type="ORF">V6N11_057785</name>
</gene>
<name>A0ABR1ZWC8_9ROSI</name>
<sequence length="243" mass="27100">MVRPSCCTPLWHVVSKAWPILRSSIAWSIGNGAVVDFFDDVWVLALGPLRLHVLDRSQELPSLSFSDFMDGNGNWDLNLLSTIFPHSVISHIISIKGPDSNDIVDKPYWKLTIAFFHLVGVQGADHMSSVVVGSLGKALPARVAMSLLRQQFMFIMIVHWRPYLEAIQRLKAMSAATDVHALVHAIDRLQNARWATILRWISHETNKLADAMAKFNTSYDLSLFTAPLSPLQPLLASDCSSLL</sequence>
<accession>A0ABR1ZWC8</accession>
<keyword evidence="2" id="KW-1185">Reference proteome</keyword>
<comment type="caution">
    <text evidence="1">The sequence shown here is derived from an EMBL/GenBank/DDBJ whole genome shotgun (WGS) entry which is preliminary data.</text>
</comment>